<gene>
    <name evidence="1" type="ORF">LCGC14_1779430</name>
</gene>
<reference evidence="1" key="1">
    <citation type="journal article" date="2015" name="Nature">
        <title>Complex archaea that bridge the gap between prokaryotes and eukaryotes.</title>
        <authorList>
            <person name="Spang A."/>
            <person name="Saw J.H."/>
            <person name="Jorgensen S.L."/>
            <person name="Zaremba-Niedzwiedzka K."/>
            <person name="Martijn J."/>
            <person name="Lind A.E."/>
            <person name="van Eijk R."/>
            <person name="Schleper C."/>
            <person name="Guy L."/>
            <person name="Ettema T.J."/>
        </authorList>
    </citation>
    <scope>NUCLEOTIDE SEQUENCE</scope>
</reference>
<organism evidence="1">
    <name type="scientific">marine sediment metagenome</name>
    <dbReference type="NCBI Taxonomy" id="412755"/>
    <lineage>
        <taxon>unclassified sequences</taxon>
        <taxon>metagenomes</taxon>
        <taxon>ecological metagenomes</taxon>
    </lineage>
</organism>
<dbReference type="AlphaFoldDB" id="A0A0F9GVT8"/>
<feature type="non-terminal residue" evidence="1">
    <location>
        <position position="188"/>
    </location>
</feature>
<accession>A0A0F9GVT8</accession>
<proteinExistence type="predicted"/>
<protein>
    <submittedName>
        <fullName evidence="1">Uncharacterized protein</fullName>
    </submittedName>
</protein>
<comment type="caution">
    <text evidence="1">The sequence shown here is derived from an EMBL/GenBank/DDBJ whole genome shotgun (WGS) entry which is preliminary data.</text>
</comment>
<dbReference type="EMBL" id="LAZR01016801">
    <property type="protein sequence ID" value="KKM02945.1"/>
    <property type="molecule type" value="Genomic_DNA"/>
</dbReference>
<name>A0A0F9GVT8_9ZZZZ</name>
<sequence>MTGISSNNSNIELIPKPQSHIVPGAWKKQFLETYAETGNKTFSALNAGVTVRTVYNHIHSDKEFATNVEVAKQNAIMVLHQEAWRRAMGEDIHDAEGEVIGRTRTSDKLLIFLLSSMSPADYGHGAIAAEQQRNNIVDGQAQIKITLPENFRGKFTLGVENVFPDASVVVDAEFSDVDTPSELQVSSE</sequence>
<evidence type="ECO:0000313" key="1">
    <source>
        <dbReference type="EMBL" id="KKM02945.1"/>
    </source>
</evidence>